<comment type="caution">
    <text evidence="3">The sequence shown here is derived from an EMBL/GenBank/DDBJ whole genome shotgun (WGS) entry which is preliminary data.</text>
</comment>
<dbReference type="InterPro" id="IPR001650">
    <property type="entry name" value="Helicase_C-like"/>
</dbReference>
<dbReference type="InterPro" id="IPR027417">
    <property type="entry name" value="P-loop_NTPase"/>
</dbReference>
<reference evidence="3 4" key="1">
    <citation type="submission" date="2015-12" db="EMBL/GenBank/DDBJ databases">
        <title>Complete genome sequence of a multi-drug resistant strain Acidovorax sp. 12322-1.</title>
        <authorList>
            <person name="Ming D."/>
            <person name="Wang M."/>
            <person name="Hu S."/>
            <person name="Zhou Y."/>
            <person name="Jiang T."/>
        </authorList>
    </citation>
    <scope>NUCLEOTIDE SEQUENCE [LARGE SCALE GENOMIC DNA]</scope>
    <source>
        <strain evidence="3 4">12322-1</strain>
    </source>
</reference>
<proteinExistence type="predicted"/>
<keyword evidence="4" id="KW-1185">Reference proteome</keyword>
<dbReference type="Pfam" id="PF00271">
    <property type="entry name" value="Helicase_C"/>
    <property type="match status" value="1"/>
</dbReference>
<dbReference type="SUPFAM" id="SSF52540">
    <property type="entry name" value="P-loop containing nucleoside triphosphate hydrolases"/>
    <property type="match status" value="1"/>
</dbReference>
<dbReference type="PANTHER" id="PTHR10799">
    <property type="entry name" value="SNF2/RAD54 HELICASE FAMILY"/>
    <property type="match status" value="1"/>
</dbReference>
<accession>A0A0W7YZB3</accession>
<dbReference type="CDD" id="cd18793">
    <property type="entry name" value="SF2_C_SNF"/>
    <property type="match status" value="1"/>
</dbReference>
<evidence type="ECO:0000313" key="4">
    <source>
        <dbReference type="Proteomes" id="UP000053300"/>
    </source>
</evidence>
<organism evidence="3 4">
    <name type="scientific">Comamonas kerstersii</name>
    <dbReference type="NCBI Taxonomy" id="225992"/>
    <lineage>
        <taxon>Bacteria</taxon>
        <taxon>Pseudomonadati</taxon>
        <taxon>Pseudomonadota</taxon>
        <taxon>Betaproteobacteria</taxon>
        <taxon>Burkholderiales</taxon>
        <taxon>Comamonadaceae</taxon>
        <taxon>Comamonas</taxon>
    </lineage>
</organism>
<name>A0A0W7YZB3_9BURK</name>
<feature type="domain" description="Helicase C-terminal" evidence="2">
    <location>
        <begin position="2"/>
        <end position="38"/>
    </location>
</feature>
<dbReference type="GO" id="GO:0016787">
    <property type="term" value="F:hydrolase activity"/>
    <property type="evidence" value="ECO:0007669"/>
    <property type="project" value="UniProtKB-KW"/>
</dbReference>
<evidence type="ECO:0000259" key="2">
    <source>
        <dbReference type="Pfam" id="PF00271"/>
    </source>
</evidence>
<dbReference type="AlphaFoldDB" id="A0A0W7YZB3"/>
<dbReference type="GO" id="GO:0004386">
    <property type="term" value="F:helicase activity"/>
    <property type="evidence" value="ECO:0007669"/>
    <property type="project" value="UniProtKB-KW"/>
</dbReference>
<gene>
    <name evidence="3" type="ORF">AS359_02520</name>
</gene>
<dbReference type="Proteomes" id="UP000053300">
    <property type="component" value="Unassembled WGS sequence"/>
</dbReference>
<dbReference type="InterPro" id="IPR049730">
    <property type="entry name" value="SNF2/RAD54-like_C"/>
</dbReference>
<protein>
    <recommendedName>
        <fullName evidence="2">Helicase C-terminal domain-containing protein</fullName>
    </recommendedName>
</protein>
<dbReference type="EMBL" id="LPXH01000027">
    <property type="protein sequence ID" value="KUF40426.1"/>
    <property type="molecule type" value="Genomic_DNA"/>
</dbReference>
<evidence type="ECO:0000313" key="3">
    <source>
        <dbReference type="EMBL" id="KUF40426.1"/>
    </source>
</evidence>
<evidence type="ECO:0000256" key="1">
    <source>
        <dbReference type="ARBA" id="ARBA00022801"/>
    </source>
</evidence>
<sequence>MAAGVGITLTAANIVAFASMPWTPARMRQAEDRACRLGQKRDVLVLVPVIPGTIDEGVLALQENKRTTEEEVIEAAKMGLPAEQRALGERAEGGD</sequence>
<keyword evidence="1" id="KW-0378">Hydrolase</keyword>
<dbReference type="Gene3D" id="3.40.50.300">
    <property type="entry name" value="P-loop containing nucleotide triphosphate hydrolases"/>
    <property type="match status" value="1"/>
</dbReference>